<accession>A0A7C5X0J9</accession>
<dbReference type="Pfam" id="PF03091">
    <property type="entry name" value="CutA1"/>
    <property type="match status" value="1"/>
</dbReference>
<evidence type="ECO:0000313" key="2">
    <source>
        <dbReference type="EMBL" id="HHO73655.1"/>
    </source>
</evidence>
<dbReference type="PANTHER" id="PTHR23419">
    <property type="entry name" value="DIVALENT CATION TOLERANCE CUTA-RELATED"/>
    <property type="match status" value="1"/>
</dbReference>
<dbReference type="GO" id="GO:0005507">
    <property type="term" value="F:copper ion binding"/>
    <property type="evidence" value="ECO:0007669"/>
    <property type="project" value="TreeGrafter"/>
</dbReference>
<dbReference type="EMBL" id="DSAC01000041">
    <property type="protein sequence ID" value="HHO73655.1"/>
    <property type="molecule type" value="Genomic_DNA"/>
</dbReference>
<comment type="caution">
    <text evidence="2">The sequence shown here is derived from an EMBL/GenBank/DDBJ whole genome shotgun (WGS) entry which is preliminary data.</text>
</comment>
<dbReference type="InterPro" id="IPR004323">
    <property type="entry name" value="Ion_tolerance_CutA"/>
</dbReference>
<dbReference type="GO" id="GO:0010038">
    <property type="term" value="P:response to metal ion"/>
    <property type="evidence" value="ECO:0007669"/>
    <property type="project" value="InterPro"/>
</dbReference>
<gene>
    <name evidence="2" type="ORF">ENN04_03360</name>
</gene>
<protein>
    <submittedName>
        <fullName evidence="2">Divalent-cation tolerance protein CutA</fullName>
    </submittedName>
</protein>
<proteinExistence type="inferred from homology"/>
<dbReference type="PANTHER" id="PTHR23419:SF8">
    <property type="entry name" value="FI09726P"/>
    <property type="match status" value="1"/>
</dbReference>
<evidence type="ECO:0000256" key="1">
    <source>
        <dbReference type="ARBA" id="ARBA00010169"/>
    </source>
</evidence>
<dbReference type="SUPFAM" id="SSF54913">
    <property type="entry name" value="GlnB-like"/>
    <property type="match status" value="1"/>
</dbReference>
<organism evidence="2">
    <name type="scientific">Thermocrinis ruber</name>
    <dbReference type="NCBI Taxonomy" id="75906"/>
    <lineage>
        <taxon>Bacteria</taxon>
        <taxon>Pseudomonadati</taxon>
        <taxon>Aquificota</taxon>
        <taxon>Aquificia</taxon>
        <taxon>Aquificales</taxon>
        <taxon>Aquificaceae</taxon>
        <taxon>Thermocrinis</taxon>
    </lineage>
</organism>
<dbReference type="Gene3D" id="3.30.70.120">
    <property type="match status" value="1"/>
</dbReference>
<comment type="similarity">
    <text evidence="1">Belongs to the CutA family.</text>
</comment>
<reference evidence="2" key="1">
    <citation type="journal article" date="2020" name="mSystems">
        <title>Genome- and Community-Level Interaction Insights into Carbon Utilization and Element Cycling Functions of Hydrothermarchaeota in Hydrothermal Sediment.</title>
        <authorList>
            <person name="Zhou Z."/>
            <person name="Liu Y."/>
            <person name="Xu W."/>
            <person name="Pan J."/>
            <person name="Luo Z.H."/>
            <person name="Li M."/>
        </authorList>
    </citation>
    <scope>NUCLEOTIDE SEQUENCE [LARGE SCALE GENOMIC DNA]</scope>
    <source>
        <strain evidence="2">SpSt-114</strain>
    </source>
</reference>
<dbReference type="InterPro" id="IPR015867">
    <property type="entry name" value="N-reg_PII/ATP_PRibTrfase_C"/>
</dbReference>
<name>A0A7C5X0J9_9AQUI</name>
<dbReference type="InterPro" id="IPR011322">
    <property type="entry name" value="N-reg_PII-like_a/b"/>
</dbReference>
<sequence length="106" mass="12082">MDWKYVVVLITIPTDKGLELADYIVKNKLGACVNVVPEVNSIYWWKGNIERDKESLLVIKTSVQKLEELIKEVKSVHPYTVPEIVALPILGGNEDYLRWIDDSLGL</sequence>
<dbReference type="AlphaFoldDB" id="A0A7C5X0J9"/>